<name>A0AAI9Z0S5_9PEZI</name>
<feature type="compositionally biased region" description="Polar residues" evidence="1">
    <location>
        <begin position="97"/>
        <end position="107"/>
    </location>
</feature>
<dbReference type="Proteomes" id="UP001240678">
    <property type="component" value="Unassembled WGS sequence"/>
</dbReference>
<keyword evidence="3" id="KW-1185">Reference proteome</keyword>
<dbReference type="EMBL" id="MOOE01000005">
    <property type="protein sequence ID" value="KAK1530425.1"/>
    <property type="molecule type" value="Genomic_DNA"/>
</dbReference>
<protein>
    <submittedName>
        <fullName evidence="2">Uncharacterized protein</fullName>
    </submittedName>
</protein>
<reference evidence="2 3" key="1">
    <citation type="submission" date="2016-10" db="EMBL/GenBank/DDBJ databases">
        <title>The genome sequence of Colletotrichum fioriniae PJ7.</title>
        <authorList>
            <person name="Baroncelli R."/>
        </authorList>
    </citation>
    <scope>NUCLEOTIDE SEQUENCE [LARGE SCALE GENOMIC DNA]</scope>
    <source>
        <strain evidence="2 3">IMI 309622</strain>
    </source>
</reference>
<evidence type="ECO:0000256" key="1">
    <source>
        <dbReference type="SAM" id="MobiDB-lite"/>
    </source>
</evidence>
<proteinExistence type="predicted"/>
<gene>
    <name evidence="2" type="ORF">CCOS01_05528</name>
</gene>
<sequence length="193" mass="21270">MFTVRLRRPRFPSRSSSGKPDIGLRTRDENQASPSLPCLLVVNSWICWITHQARRQALRITACIPPRLITDVPTRFLHRYPPQFASLPASTRHPSRASISKSPVNRVSAHTGTRPDLACMCPVSQPAEGHSLLPAKHCPAASISGRSKLDKPALTTHLPFPTLRRTAIPSPSISFLLLTATYAYCKLGLTFAD</sequence>
<comment type="caution">
    <text evidence="2">The sequence shown here is derived from an EMBL/GenBank/DDBJ whole genome shotgun (WGS) entry which is preliminary data.</text>
</comment>
<evidence type="ECO:0000313" key="2">
    <source>
        <dbReference type="EMBL" id="KAK1530425.1"/>
    </source>
</evidence>
<organism evidence="2 3">
    <name type="scientific">Colletotrichum costaricense</name>
    <dbReference type="NCBI Taxonomy" id="1209916"/>
    <lineage>
        <taxon>Eukaryota</taxon>
        <taxon>Fungi</taxon>
        <taxon>Dikarya</taxon>
        <taxon>Ascomycota</taxon>
        <taxon>Pezizomycotina</taxon>
        <taxon>Sordariomycetes</taxon>
        <taxon>Hypocreomycetidae</taxon>
        <taxon>Glomerellales</taxon>
        <taxon>Glomerellaceae</taxon>
        <taxon>Colletotrichum</taxon>
        <taxon>Colletotrichum acutatum species complex</taxon>
    </lineage>
</organism>
<feature type="compositionally biased region" description="Basic residues" evidence="1">
    <location>
        <begin position="1"/>
        <end position="11"/>
    </location>
</feature>
<feature type="region of interest" description="Disordered" evidence="1">
    <location>
        <begin position="1"/>
        <end position="28"/>
    </location>
</feature>
<feature type="region of interest" description="Disordered" evidence="1">
    <location>
        <begin position="88"/>
        <end position="107"/>
    </location>
</feature>
<dbReference type="AlphaFoldDB" id="A0AAI9Z0S5"/>
<evidence type="ECO:0000313" key="3">
    <source>
        <dbReference type="Proteomes" id="UP001240678"/>
    </source>
</evidence>
<dbReference type="GeneID" id="85337254"/>
<accession>A0AAI9Z0S5</accession>
<dbReference type="RefSeq" id="XP_060315479.1">
    <property type="nucleotide sequence ID" value="XM_060453707.1"/>
</dbReference>